<dbReference type="Pfam" id="PF13464">
    <property type="entry name" value="RodZ_C"/>
    <property type="match status" value="1"/>
</dbReference>
<dbReference type="STRING" id="1423744.FC86_GL000281"/>
<evidence type="ECO:0000256" key="1">
    <source>
        <dbReference type="SAM" id="MobiDB-lite"/>
    </source>
</evidence>
<feature type="domain" description="Cytoskeleton protein RodZ-like C-terminal" evidence="3">
    <location>
        <begin position="220"/>
        <end position="279"/>
    </location>
</feature>
<dbReference type="SUPFAM" id="SSF47413">
    <property type="entry name" value="lambda repressor-like DNA-binding domains"/>
    <property type="match status" value="1"/>
</dbReference>
<evidence type="ECO:0000256" key="2">
    <source>
        <dbReference type="SAM" id="Phobius"/>
    </source>
</evidence>
<sequence length="294" mass="32362">MDMNEIGQRLHDLRVEKGLSIDDIQARTKIQKRYLINIEQGEFDQLPGEFYVRAFIKQYIQALGYDSKEFFATVEKDLPETKPDTYVENSIDNKSDEVKRTTNNKKGMWKNYLPHILTTLAIIIVLALVVFIFSRVFAKPASSNNGDNQVIMTSRSQSESSSESQISSSSESQLISSESSVSSSSISSGSYGIKLSGANQYTASKLTEAAHSLVLKSKGQAVWLGVTVNGSMTWQGTLSANQSQVVSLPQNATTMVINSGNIGTTQLILNNQEVPLENADQLGMTRQLTVNFEG</sequence>
<dbReference type="CDD" id="cd00093">
    <property type="entry name" value="HTH_XRE"/>
    <property type="match status" value="1"/>
</dbReference>
<dbReference type="PANTHER" id="PTHR34475:SF1">
    <property type="entry name" value="CYTOSKELETON PROTEIN RODZ"/>
    <property type="match status" value="1"/>
</dbReference>
<comment type="caution">
    <text evidence="4">The sequence shown here is derived from an EMBL/GenBank/DDBJ whole genome shotgun (WGS) entry which is preliminary data.</text>
</comment>
<organism evidence="4 5">
    <name type="scientific">Holzapfeliella floricola DSM 23037 = JCM 16512</name>
    <dbReference type="NCBI Taxonomy" id="1423744"/>
    <lineage>
        <taxon>Bacteria</taxon>
        <taxon>Bacillati</taxon>
        <taxon>Bacillota</taxon>
        <taxon>Bacilli</taxon>
        <taxon>Lactobacillales</taxon>
        <taxon>Lactobacillaceae</taxon>
        <taxon>Holzapfeliella</taxon>
    </lineage>
</organism>
<name>A0A0R2DJB3_9LACO</name>
<dbReference type="InterPro" id="IPR010982">
    <property type="entry name" value="Lambda_DNA-bd_dom_sf"/>
</dbReference>
<dbReference type="PANTHER" id="PTHR34475">
    <property type="match status" value="1"/>
</dbReference>
<dbReference type="OrthoDB" id="9797543at2"/>
<dbReference type="Pfam" id="PF13413">
    <property type="entry name" value="HTH_25"/>
    <property type="match status" value="1"/>
</dbReference>
<evidence type="ECO:0000313" key="4">
    <source>
        <dbReference type="EMBL" id="KRN04184.1"/>
    </source>
</evidence>
<dbReference type="Proteomes" id="UP000051378">
    <property type="component" value="Unassembled WGS sequence"/>
</dbReference>
<dbReference type="InterPro" id="IPR025194">
    <property type="entry name" value="RodZ-like_C"/>
</dbReference>
<reference evidence="4 5" key="1">
    <citation type="journal article" date="2015" name="Genome Announc.">
        <title>Expanding the biotechnology potential of lactobacilli through comparative genomics of 213 strains and associated genera.</title>
        <authorList>
            <person name="Sun Z."/>
            <person name="Harris H.M."/>
            <person name="McCann A."/>
            <person name="Guo C."/>
            <person name="Argimon S."/>
            <person name="Zhang W."/>
            <person name="Yang X."/>
            <person name="Jeffery I.B."/>
            <person name="Cooney J.C."/>
            <person name="Kagawa T.F."/>
            <person name="Liu W."/>
            <person name="Song Y."/>
            <person name="Salvetti E."/>
            <person name="Wrobel A."/>
            <person name="Rasinkangas P."/>
            <person name="Parkhill J."/>
            <person name="Rea M.C."/>
            <person name="O'Sullivan O."/>
            <person name="Ritari J."/>
            <person name="Douillard F.P."/>
            <person name="Paul Ross R."/>
            <person name="Yang R."/>
            <person name="Briner A.E."/>
            <person name="Felis G.E."/>
            <person name="de Vos W.M."/>
            <person name="Barrangou R."/>
            <person name="Klaenhammer T.R."/>
            <person name="Caufield P.W."/>
            <person name="Cui Y."/>
            <person name="Zhang H."/>
            <person name="O'Toole P.W."/>
        </authorList>
    </citation>
    <scope>NUCLEOTIDE SEQUENCE [LARGE SCALE GENOMIC DNA]</scope>
    <source>
        <strain evidence="4 5">DSM 23037</strain>
    </source>
</reference>
<keyword evidence="2" id="KW-0812">Transmembrane</keyword>
<feature type="compositionally biased region" description="Low complexity" evidence="1">
    <location>
        <begin position="154"/>
        <end position="173"/>
    </location>
</feature>
<gene>
    <name evidence="4" type="ORF">FC86_GL000281</name>
</gene>
<protein>
    <recommendedName>
        <fullName evidence="3">Cytoskeleton protein RodZ-like C-terminal domain-containing protein</fullName>
    </recommendedName>
</protein>
<dbReference type="InterPro" id="IPR050400">
    <property type="entry name" value="Bact_Cytoskel_RodZ"/>
</dbReference>
<feature type="transmembrane region" description="Helical" evidence="2">
    <location>
        <begin position="112"/>
        <end position="133"/>
    </location>
</feature>
<dbReference type="PATRIC" id="fig|1423744.4.peg.288"/>
<feature type="region of interest" description="Disordered" evidence="1">
    <location>
        <begin position="147"/>
        <end position="173"/>
    </location>
</feature>
<evidence type="ECO:0000313" key="5">
    <source>
        <dbReference type="Proteomes" id="UP000051378"/>
    </source>
</evidence>
<proteinExistence type="predicted"/>
<dbReference type="InterPro" id="IPR001387">
    <property type="entry name" value="Cro/C1-type_HTH"/>
</dbReference>
<dbReference type="Gene3D" id="1.10.260.40">
    <property type="entry name" value="lambda repressor-like DNA-binding domains"/>
    <property type="match status" value="1"/>
</dbReference>
<dbReference type="AlphaFoldDB" id="A0A0R2DJB3"/>
<keyword evidence="2" id="KW-1133">Transmembrane helix</keyword>
<accession>A0A0R2DJB3</accession>
<evidence type="ECO:0000259" key="3">
    <source>
        <dbReference type="Pfam" id="PF13464"/>
    </source>
</evidence>
<dbReference type="GO" id="GO:0003677">
    <property type="term" value="F:DNA binding"/>
    <property type="evidence" value="ECO:0007669"/>
    <property type="project" value="InterPro"/>
</dbReference>
<dbReference type="EMBL" id="AYZL01000016">
    <property type="protein sequence ID" value="KRN04184.1"/>
    <property type="molecule type" value="Genomic_DNA"/>
</dbReference>
<keyword evidence="2" id="KW-0472">Membrane</keyword>
<keyword evidence="5" id="KW-1185">Reference proteome</keyword>